<protein>
    <submittedName>
        <fullName evidence="2">Uncharacterized protein</fullName>
    </submittedName>
</protein>
<reference evidence="2 3" key="1">
    <citation type="submission" date="2024-11" db="EMBL/GenBank/DDBJ databases">
        <title>Adaptive evolution of stress response genes in parasites aligns with host niche diversity.</title>
        <authorList>
            <person name="Hahn C."/>
            <person name="Resl P."/>
        </authorList>
    </citation>
    <scope>NUCLEOTIDE SEQUENCE [LARGE SCALE GENOMIC DNA]</scope>
    <source>
        <strain evidence="2">EGGRZ-B1_66</strain>
        <tissue evidence="2">Body</tissue>
    </source>
</reference>
<feature type="compositionally biased region" description="Polar residues" evidence="1">
    <location>
        <begin position="352"/>
        <end position="370"/>
    </location>
</feature>
<proteinExistence type="predicted"/>
<dbReference type="EMBL" id="JBJKFK010001005">
    <property type="protein sequence ID" value="KAL3314424.1"/>
    <property type="molecule type" value="Genomic_DNA"/>
</dbReference>
<gene>
    <name evidence="2" type="ORF">Ciccas_006960</name>
</gene>
<feature type="region of interest" description="Disordered" evidence="1">
    <location>
        <begin position="303"/>
        <end position="370"/>
    </location>
</feature>
<dbReference type="Proteomes" id="UP001626550">
    <property type="component" value="Unassembled WGS sequence"/>
</dbReference>
<keyword evidence="3" id="KW-1185">Reference proteome</keyword>
<comment type="caution">
    <text evidence="2">The sequence shown here is derived from an EMBL/GenBank/DDBJ whole genome shotgun (WGS) entry which is preliminary data.</text>
</comment>
<sequence length="370" mass="41659">MNLFIGLLKENEVNTKQLNKEALDGIAELDSFIEMHNELSCHEATMSTVLDKTEQKLASNLSDGAQQLCETMRFVRQLQTELSNLEELALKLPLRQEEWSSDESEVSSTGGHQLNGTLSSAVHKVREIADLLAESQAKMAMFAEMESREEGDGRSEKAGPASLNLKDKLNELGMCGAVAKMTDSQMLDFSDDQISVAPVSLVSSASSGLFDGAPMAAEEDTFEEEPRKELILMRQQLDATKHDLATLQEALRLQKEENTLHKQTIERMRTSQETGTNLDSLKQDYRRMCEKMDQIEQDLSISKREHLSQMEQSRQLRKELEKTEAERNTLMERLEQLQKNEDKSSQPEESLRGQNSLVMNVSGPSPHSTH</sequence>
<feature type="compositionally biased region" description="Basic and acidic residues" evidence="1">
    <location>
        <begin position="303"/>
        <end position="351"/>
    </location>
</feature>
<dbReference type="AlphaFoldDB" id="A0ABD2Q4D1"/>
<accession>A0ABD2Q4D1</accession>
<evidence type="ECO:0000256" key="1">
    <source>
        <dbReference type="SAM" id="MobiDB-lite"/>
    </source>
</evidence>
<evidence type="ECO:0000313" key="2">
    <source>
        <dbReference type="EMBL" id="KAL3314424.1"/>
    </source>
</evidence>
<organism evidence="2 3">
    <name type="scientific">Cichlidogyrus casuarinus</name>
    <dbReference type="NCBI Taxonomy" id="1844966"/>
    <lineage>
        <taxon>Eukaryota</taxon>
        <taxon>Metazoa</taxon>
        <taxon>Spiralia</taxon>
        <taxon>Lophotrochozoa</taxon>
        <taxon>Platyhelminthes</taxon>
        <taxon>Monogenea</taxon>
        <taxon>Monopisthocotylea</taxon>
        <taxon>Dactylogyridea</taxon>
        <taxon>Ancyrocephalidae</taxon>
        <taxon>Cichlidogyrus</taxon>
    </lineage>
</organism>
<name>A0ABD2Q4D1_9PLAT</name>
<evidence type="ECO:0000313" key="3">
    <source>
        <dbReference type="Proteomes" id="UP001626550"/>
    </source>
</evidence>